<feature type="transmembrane region" description="Helical" evidence="1">
    <location>
        <begin position="6"/>
        <end position="26"/>
    </location>
</feature>
<comment type="caution">
    <text evidence="2">The sequence shown here is derived from an EMBL/GenBank/DDBJ whole genome shotgun (WGS) entry which is preliminary data.</text>
</comment>
<sequence>MSGQTIILIAIAVWLLALSVVFYWILRHYLRLVKGAKEGNLKKILDNIVDLETKNRKDILRLEKELISFRAASQVFVQKVGLVRFNPLGDFGGEHSFSLAILDGNDKGFLVTSIHARERTRVYVKPVKNGKSKYKLSKEEEKALNEAQKNGNYEA</sequence>
<evidence type="ECO:0000313" key="3">
    <source>
        <dbReference type="Proteomes" id="UP000178603"/>
    </source>
</evidence>
<dbReference type="Pfam" id="PF14584">
    <property type="entry name" value="DUF4446"/>
    <property type="match status" value="1"/>
</dbReference>
<protein>
    <recommendedName>
        <fullName evidence="4">DUF4446 domain-containing protein</fullName>
    </recommendedName>
</protein>
<reference evidence="2 3" key="1">
    <citation type="journal article" date="2016" name="Nat. Commun.">
        <title>Thousands of microbial genomes shed light on interconnected biogeochemical processes in an aquifer system.</title>
        <authorList>
            <person name="Anantharaman K."/>
            <person name="Brown C.T."/>
            <person name="Hug L.A."/>
            <person name="Sharon I."/>
            <person name="Castelle C.J."/>
            <person name="Probst A.J."/>
            <person name="Thomas B.C."/>
            <person name="Singh A."/>
            <person name="Wilkins M.J."/>
            <person name="Karaoz U."/>
            <person name="Brodie E.L."/>
            <person name="Williams K.H."/>
            <person name="Hubbard S.S."/>
            <person name="Banfield J.F."/>
        </authorList>
    </citation>
    <scope>NUCLEOTIDE SEQUENCE [LARGE SCALE GENOMIC DNA]</scope>
</reference>
<dbReference type="Proteomes" id="UP000178603">
    <property type="component" value="Unassembled WGS sequence"/>
</dbReference>
<dbReference type="AlphaFoldDB" id="A0A1F8ATC1"/>
<evidence type="ECO:0000313" key="2">
    <source>
        <dbReference type="EMBL" id="OGM54548.1"/>
    </source>
</evidence>
<dbReference type="EMBL" id="MGGW01000013">
    <property type="protein sequence ID" value="OGM54548.1"/>
    <property type="molecule type" value="Genomic_DNA"/>
</dbReference>
<keyword evidence="1" id="KW-1133">Transmembrane helix</keyword>
<proteinExistence type="predicted"/>
<gene>
    <name evidence="2" type="ORF">A3E44_06060</name>
</gene>
<keyword evidence="1" id="KW-0812">Transmembrane</keyword>
<organism evidence="2 3">
    <name type="scientific">Candidatus Woesebacteria bacterium RIFCSPHIGHO2_12_FULL_41_24</name>
    <dbReference type="NCBI Taxonomy" id="1802510"/>
    <lineage>
        <taxon>Bacteria</taxon>
        <taxon>Candidatus Woeseibacteriota</taxon>
    </lineage>
</organism>
<name>A0A1F8ATC1_9BACT</name>
<evidence type="ECO:0008006" key="4">
    <source>
        <dbReference type="Google" id="ProtNLM"/>
    </source>
</evidence>
<evidence type="ECO:0000256" key="1">
    <source>
        <dbReference type="SAM" id="Phobius"/>
    </source>
</evidence>
<accession>A0A1F8ATC1</accession>
<keyword evidence="1" id="KW-0472">Membrane</keyword>
<dbReference type="InterPro" id="IPR027981">
    <property type="entry name" value="DUF4446"/>
</dbReference>